<feature type="transmembrane region" description="Helical" evidence="1">
    <location>
        <begin position="136"/>
        <end position="156"/>
    </location>
</feature>
<evidence type="ECO:0000256" key="1">
    <source>
        <dbReference type="SAM" id="Phobius"/>
    </source>
</evidence>
<dbReference type="InterPro" id="IPR012666">
    <property type="entry name" value="CbtA_put"/>
</dbReference>
<keyword evidence="2" id="KW-0732">Signal</keyword>
<keyword evidence="1" id="KW-0472">Membrane</keyword>
<feature type="transmembrane region" description="Helical" evidence="1">
    <location>
        <begin position="207"/>
        <end position="227"/>
    </location>
</feature>
<name>A0ABS4TN67_9PSEU</name>
<comment type="caution">
    <text evidence="3">The sequence shown here is derived from an EMBL/GenBank/DDBJ whole genome shotgun (WGS) entry which is preliminary data.</text>
</comment>
<dbReference type="Proteomes" id="UP001519332">
    <property type="component" value="Unassembled WGS sequence"/>
</dbReference>
<feature type="chain" id="PRO_5047212187" evidence="2">
    <location>
        <begin position="24"/>
        <end position="241"/>
    </location>
</feature>
<sequence>MGKLLVRGMLAGLLAAVFAFAFASVFGEPQVDNAIAVEESAAPHEHGASEEELVSRGTQSTVGLATAVGAYGLAFGGMFALAFAFAYGRIGNLSARATAGVLAVGAFLVVFLVPYLKYPANPPAVGNPDTINERTTLYFVTVLISLVVAVLAIVLARRLTDRLGSWNAILLGALGYVVVMAVVALLLPRINEVPEGFPASLLWNFRLASLGTQLVLWTAIGLIFGVFTERRVRRVAATRPL</sequence>
<evidence type="ECO:0000256" key="2">
    <source>
        <dbReference type="SAM" id="SignalP"/>
    </source>
</evidence>
<keyword evidence="4" id="KW-1185">Reference proteome</keyword>
<protein>
    <submittedName>
        <fullName evidence="3">Cobalt transporter CbtA</fullName>
    </submittedName>
</protein>
<feature type="transmembrane region" description="Helical" evidence="1">
    <location>
        <begin position="168"/>
        <end position="187"/>
    </location>
</feature>
<feature type="transmembrane region" description="Helical" evidence="1">
    <location>
        <begin position="97"/>
        <end position="116"/>
    </location>
</feature>
<organism evidence="3 4">
    <name type="scientific">Kibdelosporangium banguiense</name>
    <dbReference type="NCBI Taxonomy" id="1365924"/>
    <lineage>
        <taxon>Bacteria</taxon>
        <taxon>Bacillati</taxon>
        <taxon>Actinomycetota</taxon>
        <taxon>Actinomycetes</taxon>
        <taxon>Pseudonocardiales</taxon>
        <taxon>Pseudonocardiaceae</taxon>
        <taxon>Kibdelosporangium</taxon>
    </lineage>
</organism>
<evidence type="ECO:0000313" key="4">
    <source>
        <dbReference type="Proteomes" id="UP001519332"/>
    </source>
</evidence>
<proteinExistence type="predicted"/>
<accession>A0ABS4TN67</accession>
<keyword evidence="1" id="KW-0812">Transmembrane</keyword>
<dbReference type="RefSeq" id="WP_209642633.1">
    <property type="nucleotide sequence ID" value="NZ_JAGINW010000001.1"/>
</dbReference>
<feature type="signal peptide" evidence="2">
    <location>
        <begin position="1"/>
        <end position="23"/>
    </location>
</feature>
<feature type="transmembrane region" description="Helical" evidence="1">
    <location>
        <begin position="62"/>
        <end position="85"/>
    </location>
</feature>
<evidence type="ECO:0000313" key="3">
    <source>
        <dbReference type="EMBL" id="MBP2325434.1"/>
    </source>
</evidence>
<dbReference type="Pfam" id="PF09490">
    <property type="entry name" value="CbtA"/>
    <property type="match status" value="1"/>
</dbReference>
<reference evidence="3 4" key="1">
    <citation type="submission" date="2021-03" db="EMBL/GenBank/DDBJ databases">
        <title>Sequencing the genomes of 1000 actinobacteria strains.</title>
        <authorList>
            <person name="Klenk H.-P."/>
        </authorList>
    </citation>
    <scope>NUCLEOTIDE SEQUENCE [LARGE SCALE GENOMIC DNA]</scope>
    <source>
        <strain evidence="3 4">DSM 46670</strain>
    </source>
</reference>
<dbReference type="EMBL" id="JAGINW010000001">
    <property type="protein sequence ID" value="MBP2325434.1"/>
    <property type="molecule type" value="Genomic_DNA"/>
</dbReference>
<keyword evidence="1" id="KW-1133">Transmembrane helix</keyword>
<gene>
    <name evidence="3" type="ORF">JOF56_005819</name>
</gene>